<evidence type="ECO:0000313" key="10">
    <source>
        <dbReference type="EMBL" id="MCI2229671.1"/>
    </source>
</evidence>
<evidence type="ECO:0000313" key="11">
    <source>
        <dbReference type="Proteomes" id="UP001139369"/>
    </source>
</evidence>
<protein>
    <recommendedName>
        <fullName evidence="3">beta-N-acetylhexosaminidase</fullName>
        <ecNumber evidence="3">3.2.1.52</ecNumber>
    </recommendedName>
</protein>
<organism evidence="10 11">
    <name type="scientific">Polaribacter marinus</name>
    <dbReference type="NCBI Taxonomy" id="2916838"/>
    <lineage>
        <taxon>Bacteria</taxon>
        <taxon>Pseudomonadati</taxon>
        <taxon>Bacteroidota</taxon>
        <taxon>Flavobacteriia</taxon>
        <taxon>Flavobacteriales</taxon>
        <taxon>Flavobacteriaceae</taxon>
    </lineage>
</organism>
<sequence>MKQHHYLKLLFILFLVSCNQEKTIPIKPNIIPIPLSQVINKGAFFLNKNVALLFDEELKNIAEYFNSYLKTEFDLELAVTQQKQKIQFSINSSIKNEEAYHLKIEENQILIEAKTQKGAFYAVQSLIQLLPLKNEEKQISIQCLEITDAPQFKYRGMHLDVSRHFFSVDFIKKYINIMSILKKNTFHWHLTEDQGWRIEIKKYPKLQEIAAFRNETLIGHYSDQPHKFNGKKYGGFYTQEEIKDLVKYALERQITIIPEIEMPGHSQAAIAAYPQLGCTEKQVEVATKWGIFNDIYCPKETTFKFLEDVIDEVVELFPGKYIHIGGDEAPKTNWKNCRHCQKLIKTKKLKDEHGLQSYFITRMEKYINSKGKQIIGWDEILEGGLAPNATVMSWRGTKGAVQAAKEKHNVILTPGSHCYFDHYQSTNENEPLAFGGFLPLEKVYSFHPIPKELTKEESKYVLGAQGNLWTEYIPTSEQAEYMAFPRAIALSEVVWSANKNKNYTNFVKRLERFNLRLDAMNVNYANHLYEVKGELISKNGKLTYQLETTTDKKIVYTTDGNDPIFLEKSIYKKPVEIDSSTILKAAVFNNDGKQLGSVFKQKINLHKAVGKKISLSVAPHKSYNAGGKQALINGISGNNKRYGDKEWLGFSGEDVEITIDFDEVTEINSISTRFYNGTGQWIYAPKKINIFFDDKNHPFELKLNNTENLLVEAILVGDHIKAKKIKIFIPNYGIIPEGKQGAGHKAWTFIDEIIVE</sequence>
<keyword evidence="4" id="KW-0378">Hydrolase</keyword>
<evidence type="ECO:0000259" key="7">
    <source>
        <dbReference type="Pfam" id="PF00728"/>
    </source>
</evidence>
<accession>A0A9X1VP04</accession>
<dbReference type="GO" id="GO:0030203">
    <property type="term" value="P:glycosaminoglycan metabolic process"/>
    <property type="evidence" value="ECO:0007669"/>
    <property type="project" value="TreeGrafter"/>
</dbReference>
<gene>
    <name evidence="10" type="ORF">MC378_10885</name>
</gene>
<dbReference type="RefSeq" id="WP_242178796.1">
    <property type="nucleotide sequence ID" value="NZ_JAKQYM010000007.1"/>
</dbReference>
<dbReference type="PRINTS" id="PR00738">
    <property type="entry name" value="GLHYDRLASE20"/>
</dbReference>
<evidence type="ECO:0000256" key="4">
    <source>
        <dbReference type="ARBA" id="ARBA00022801"/>
    </source>
</evidence>
<dbReference type="InterPro" id="IPR029018">
    <property type="entry name" value="Hex-like_dom2"/>
</dbReference>
<dbReference type="PANTHER" id="PTHR22600">
    <property type="entry name" value="BETA-HEXOSAMINIDASE"/>
    <property type="match status" value="1"/>
</dbReference>
<feature type="domain" description="GH29D-like beta-sandwich" evidence="9">
    <location>
        <begin position="543"/>
        <end position="594"/>
    </location>
</feature>
<dbReference type="SUPFAM" id="SSF55545">
    <property type="entry name" value="beta-N-acetylhexosaminidase-like domain"/>
    <property type="match status" value="1"/>
</dbReference>
<comment type="caution">
    <text evidence="10">The sequence shown here is derived from an EMBL/GenBank/DDBJ whole genome shotgun (WGS) entry which is preliminary data.</text>
</comment>
<dbReference type="InterPro" id="IPR015882">
    <property type="entry name" value="HEX_bac_N"/>
</dbReference>
<name>A0A9X1VP04_9FLAO</name>
<dbReference type="Pfam" id="PF13290">
    <property type="entry name" value="CHB_HEX_C_1"/>
    <property type="match status" value="1"/>
</dbReference>
<keyword evidence="11" id="KW-1185">Reference proteome</keyword>
<dbReference type="Gene3D" id="3.20.20.80">
    <property type="entry name" value="Glycosidases"/>
    <property type="match status" value="1"/>
</dbReference>
<dbReference type="GO" id="GO:0004563">
    <property type="term" value="F:beta-N-acetylhexosaminidase activity"/>
    <property type="evidence" value="ECO:0007669"/>
    <property type="project" value="UniProtKB-EC"/>
</dbReference>
<reference evidence="10" key="1">
    <citation type="submission" date="2022-02" db="EMBL/GenBank/DDBJ databases">
        <title>Polaribacter sp. MSW13, isolated from seawater.</title>
        <authorList>
            <person name="Kristyanto S."/>
            <person name="Jung J."/>
            <person name="Jeon C.O."/>
        </authorList>
    </citation>
    <scope>NUCLEOTIDE SEQUENCE</scope>
    <source>
        <strain evidence="10">MSW13</strain>
    </source>
</reference>
<dbReference type="GO" id="GO:0016020">
    <property type="term" value="C:membrane"/>
    <property type="evidence" value="ECO:0007669"/>
    <property type="project" value="TreeGrafter"/>
</dbReference>
<dbReference type="Proteomes" id="UP001139369">
    <property type="component" value="Unassembled WGS sequence"/>
</dbReference>
<feature type="domain" description="Glycoside hydrolase family 20 catalytic" evidence="7">
    <location>
        <begin position="152"/>
        <end position="497"/>
    </location>
</feature>
<comment type="catalytic activity">
    <reaction evidence="1">
        <text>Hydrolysis of terminal non-reducing N-acetyl-D-hexosamine residues in N-acetyl-beta-D-hexosaminides.</text>
        <dbReference type="EC" id="3.2.1.52"/>
    </reaction>
</comment>
<dbReference type="GO" id="GO:0005975">
    <property type="term" value="P:carbohydrate metabolic process"/>
    <property type="evidence" value="ECO:0007669"/>
    <property type="project" value="InterPro"/>
</dbReference>
<dbReference type="SUPFAM" id="SSF51445">
    <property type="entry name" value="(Trans)glycosidases"/>
    <property type="match status" value="1"/>
</dbReference>
<dbReference type="Pfam" id="PF00728">
    <property type="entry name" value="Glyco_hydro_20"/>
    <property type="match status" value="1"/>
</dbReference>
<evidence type="ECO:0000256" key="6">
    <source>
        <dbReference type="PIRSR" id="PIRSR625705-1"/>
    </source>
</evidence>
<dbReference type="InterPro" id="IPR015883">
    <property type="entry name" value="Glyco_hydro_20_cat"/>
</dbReference>
<evidence type="ECO:0000256" key="3">
    <source>
        <dbReference type="ARBA" id="ARBA00012663"/>
    </source>
</evidence>
<evidence type="ECO:0000256" key="1">
    <source>
        <dbReference type="ARBA" id="ARBA00001231"/>
    </source>
</evidence>
<evidence type="ECO:0000256" key="2">
    <source>
        <dbReference type="ARBA" id="ARBA00006285"/>
    </source>
</evidence>
<evidence type="ECO:0000259" key="9">
    <source>
        <dbReference type="Pfam" id="PF13290"/>
    </source>
</evidence>
<comment type="similarity">
    <text evidence="2">Belongs to the glycosyl hydrolase 20 family.</text>
</comment>
<dbReference type="EC" id="3.2.1.52" evidence="3"/>
<dbReference type="Gene3D" id="3.30.379.10">
    <property type="entry name" value="Chitobiase/beta-hexosaminidase domain 2-like"/>
    <property type="match status" value="1"/>
</dbReference>
<dbReference type="CDD" id="cd06563">
    <property type="entry name" value="GH20_chitobiase-like"/>
    <property type="match status" value="1"/>
</dbReference>
<dbReference type="InterPro" id="IPR059177">
    <property type="entry name" value="GH29D-like_dom"/>
</dbReference>
<feature type="domain" description="Beta-hexosaminidase bacterial type N-terminal" evidence="8">
    <location>
        <begin position="27"/>
        <end position="149"/>
    </location>
</feature>
<evidence type="ECO:0000259" key="8">
    <source>
        <dbReference type="Pfam" id="PF02838"/>
    </source>
</evidence>
<dbReference type="EMBL" id="JAKQYM010000007">
    <property type="protein sequence ID" value="MCI2229671.1"/>
    <property type="molecule type" value="Genomic_DNA"/>
</dbReference>
<keyword evidence="5" id="KW-0326">Glycosidase</keyword>
<dbReference type="InterPro" id="IPR025705">
    <property type="entry name" value="Beta_hexosaminidase_sua/sub"/>
</dbReference>
<dbReference type="Pfam" id="PF02838">
    <property type="entry name" value="Glyco_hydro_20b"/>
    <property type="match status" value="1"/>
</dbReference>
<dbReference type="PANTHER" id="PTHR22600:SF57">
    <property type="entry name" value="BETA-N-ACETYLHEXOSAMINIDASE"/>
    <property type="match status" value="1"/>
</dbReference>
<proteinExistence type="inferred from homology"/>
<evidence type="ECO:0000256" key="5">
    <source>
        <dbReference type="ARBA" id="ARBA00023295"/>
    </source>
</evidence>
<feature type="active site" description="Proton donor" evidence="6">
    <location>
        <position position="328"/>
    </location>
</feature>
<dbReference type="InterPro" id="IPR017853">
    <property type="entry name" value="GH"/>
</dbReference>
<dbReference type="AlphaFoldDB" id="A0A9X1VP04"/>